<feature type="transmembrane region" description="Helical" evidence="1">
    <location>
        <begin position="147"/>
        <end position="165"/>
    </location>
</feature>
<dbReference type="InParanoid" id="T0Q711"/>
<feature type="transmembrane region" description="Helical" evidence="1">
    <location>
        <begin position="12"/>
        <end position="30"/>
    </location>
</feature>
<sequence>MATVGGRATDLRAVFACNIALPLLIYAIAAKYTSDVNAIALSALPPLLKGLYGMVWQRETDCLSLLQVLSTAACIGLTESLNNPRILLLKDSFFSLAFAASLLVGPCIKDGWNVLWRIYCATTADTRRLEAYWGDPVVRRRFRRLSWLWGAIFLVENLLKIWLILTYPVNTMVYVLPVVSIVLVTLVVSLTFAYLKRMQRLDATRPDRVNLL</sequence>
<keyword evidence="1" id="KW-0812">Transmembrane</keyword>
<dbReference type="NCBIfam" id="NF041646">
    <property type="entry name" value="VC0807_fam"/>
    <property type="match status" value="1"/>
</dbReference>
<dbReference type="AlphaFoldDB" id="T0Q711"/>
<keyword evidence="1" id="KW-0472">Membrane</keyword>
<keyword evidence="1" id="KW-1133">Transmembrane helix</keyword>
<feature type="transmembrane region" description="Helical" evidence="1">
    <location>
        <begin position="87"/>
        <end position="108"/>
    </location>
</feature>
<dbReference type="VEuPathDB" id="FungiDB:SDRG_11962"/>
<feature type="transmembrane region" description="Helical" evidence="1">
    <location>
        <begin position="171"/>
        <end position="195"/>
    </location>
</feature>
<dbReference type="EMBL" id="JH767176">
    <property type="protein sequence ID" value="EQC30386.1"/>
    <property type="molecule type" value="Genomic_DNA"/>
</dbReference>
<keyword evidence="3" id="KW-1185">Reference proteome</keyword>
<dbReference type="Proteomes" id="UP000030762">
    <property type="component" value="Unassembled WGS sequence"/>
</dbReference>
<dbReference type="GeneID" id="19952689"/>
<proteinExistence type="predicted"/>
<name>T0Q711_SAPDV</name>
<evidence type="ECO:0000256" key="1">
    <source>
        <dbReference type="SAM" id="Phobius"/>
    </source>
</evidence>
<protein>
    <submittedName>
        <fullName evidence="2">Uncharacterized protein</fullName>
    </submittedName>
</protein>
<accession>T0Q711</accession>
<reference evidence="2 3" key="1">
    <citation type="submission" date="2012-04" db="EMBL/GenBank/DDBJ databases">
        <title>The Genome Sequence of Saprolegnia declina VS20.</title>
        <authorList>
            <consortium name="The Broad Institute Genome Sequencing Platform"/>
            <person name="Russ C."/>
            <person name="Nusbaum C."/>
            <person name="Tyler B."/>
            <person name="van West P."/>
            <person name="Dieguez-Uribeondo J."/>
            <person name="de Bruijn I."/>
            <person name="Tripathy S."/>
            <person name="Jiang R."/>
            <person name="Young S.K."/>
            <person name="Zeng Q."/>
            <person name="Gargeya S."/>
            <person name="Fitzgerald M."/>
            <person name="Haas B."/>
            <person name="Abouelleil A."/>
            <person name="Alvarado L."/>
            <person name="Arachchi H.M."/>
            <person name="Berlin A."/>
            <person name="Chapman S.B."/>
            <person name="Goldberg J."/>
            <person name="Griggs A."/>
            <person name="Gujja S."/>
            <person name="Hansen M."/>
            <person name="Howarth C."/>
            <person name="Imamovic A."/>
            <person name="Larimer J."/>
            <person name="McCowen C."/>
            <person name="Montmayeur A."/>
            <person name="Murphy C."/>
            <person name="Neiman D."/>
            <person name="Pearson M."/>
            <person name="Priest M."/>
            <person name="Roberts A."/>
            <person name="Saif S."/>
            <person name="Shea T."/>
            <person name="Sisk P."/>
            <person name="Sykes S."/>
            <person name="Wortman J."/>
            <person name="Nusbaum C."/>
            <person name="Birren B."/>
        </authorList>
    </citation>
    <scope>NUCLEOTIDE SEQUENCE [LARGE SCALE GENOMIC DNA]</scope>
    <source>
        <strain evidence="2 3">VS20</strain>
    </source>
</reference>
<dbReference type="OMA" id="VLWRIYC"/>
<organism evidence="2 3">
    <name type="scientific">Saprolegnia diclina (strain VS20)</name>
    <dbReference type="NCBI Taxonomy" id="1156394"/>
    <lineage>
        <taxon>Eukaryota</taxon>
        <taxon>Sar</taxon>
        <taxon>Stramenopiles</taxon>
        <taxon>Oomycota</taxon>
        <taxon>Saprolegniomycetes</taxon>
        <taxon>Saprolegniales</taxon>
        <taxon>Saprolegniaceae</taxon>
        <taxon>Saprolegnia</taxon>
    </lineage>
</organism>
<dbReference type="RefSeq" id="XP_008616239.1">
    <property type="nucleotide sequence ID" value="XM_008618017.1"/>
</dbReference>
<gene>
    <name evidence="2" type="ORF">SDRG_11962</name>
</gene>
<dbReference type="OrthoDB" id="9996464at2759"/>
<evidence type="ECO:0000313" key="3">
    <source>
        <dbReference type="Proteomes" id="UP000030762"/>
    </source>
</evidence>
<evidence type="ECO:0000313" key="2">
    <source>
        <dbReference type="EMBL" id="EQC30386.1"/>
    </source>
</evidence>